<evidence type="ECO:0000313" key="1">
    <source>
        <dbReference type="EMBL" id="MBU9721521.1"/>
    </source>
</evidence>
<name>A0ABS6JSI2_9BACI</name>
<dbReference type="RefSeq" id="WP_088077441.1">
    <property type="nucleotide sequence ID" value="NZ_JAHQCR010000035.1"/>
</dbReference>
<organism evidence="1 2">
    <name type="scientific">Evansella alkalicola</name>
    <dbReference type="NCBI Taxonomy" id="745819"/>
    <lineage>
        <taxon>Bacteria</taxon>
        <taxon>Bacillati</taxon>
        <taxon>Bacillota</taxon>
        <taxon>Bacilli</taxon>
        <taxon>Bacillales</taxon>
        <taxon>Bacillaceae</taxon>
        <taxon>Evansella</taxon>
    </lineage>
</organism>
<dbReference type="EMBL" id="JAHQCR010000035">
    <property type="protein sequence ID" value="MBU9721521.1"/>
    <property type="molecule type" value="Genomic_DNA"/>
</dbReference>
<gene>
    <name evidence="1" type="ORF">KS407_08695</name>
</gene>
<keyword evidence="2" id="KW-1185">Reference proteome</keyword>
<evidence type="ECO:0000313" key="2">
    <source>
        <dbReference type="Proteomes" id="UP000790580"/>
    </source>
</evidence>
<proteinExistence type="predicted"/>
<reference evidence="1 2" key="1">
    <citation type="submission" date="2021-06" db="EMBL/GenBank/DDBJ databases">
        <title>Bacillus sp. RD4P76, an endophyte from a halophyte.</title>
        <authorList>
            <person name="Sun J.-Q."/>
        </authorList>
    </citation>
    <scope>NUCLEOTIDE SEQUENCE [LARGE SCALE GENOMIC DNA]</scope>
    <source>
        <strain evidence="1 2">JCM 17098</strain>
    </source>
</reference>
<dbReference type="InterPro" id="IPR019644">
    <property type="entry name" value="DUF2508"/>
</dbReference>
<dbReference type="Pfam" id="PF10704">
    <property type="entry name" value="DUF2508"/>
    <property type="match status" value="1"/>
</dbReference>
<accession>A0ABS6JSI2</accession>
<protein>
    <submittedName>
        <fullName evidence="1">YaaL family protein</fullName>
    </submittedName>
</protein>
<sequence length="73" mass="8986">MIFRKKKKLRNNEDNELLWHLDVMKNRVKQREELIESSFDHHVDVVYRAKLEKAKYLFLLKEARFRGTGLKKR</sequence>
<comment type="caution">
    <text evidence="1">The sequence shown here is derived from an EMBL/GenBank/DDBJ whole genome shotgun (WGS) entry which is preliminary data.</text>
</comment>
<dbReference type="Proteomes" id="UP000790580">
    <property type="component" value="Unassembled WGS sequence"/>
</dbReference>